<dbReference type="RefSeq" id="WP_237378588.1">
    <property type="nucleotide sequence ID" value="NZ_CP071793.1"/>
</dbReference>
<organism evidence="3 4">
    <name type="scientific">Sulfidibacter corallicola</name>
    <dbReference type="NCBI Taxonomy" id="2818388"/>
    <lineage>
        <taxon>Bacteria</taxon>
        <taxon>Pseudomonadati</taxon>
        <taxon>Acidobacteriota</taxon>
        <taxon>Holophagae</taxon>
        <taxon>Acanthopleuribacterales</taxon>
        <taxon>Acanthopleuribacteraceae</taxon>
        <taxon>Sulfidibacter</taxon>
    </lineage>
</organism>
<dbReference type="KEGG" id="scor:J3U87_25425"/>
<keyword evidence="4" id="KW-1185">Reference proteome</keyword>
<name>A0A8A4TFT2_SULCO</name>
<evidence type="ECO:0000256" key="2">
    <source>
        <dbReference type="RuleBase" id="RU003452"/>
    </source>
</evidence>
<evidence type="ECO:0000256" key="1">
    <source>
        <dbReference type="ARBA" id="ARBA00006547"/>
    </source>
</evidence>
<comment type="similarity">
    <text evidence="1 2">Belongs to the arylamine N-acetyltransferase family.</text>
</comment>
<dbReference type="Proteomes" id="UP000663929">
    <property type="component" value="Chromosome"/>
</dbReference>
<reference evidence="3" key="1">
    <citation type="submission" date="2021-03" db="EMBL/GenBank/DDBJ databases">
        <title>Acanthopleuribacteraceae sp. M133.</title>
        <authorList>
            <person name="Wang G."/>
        </authorList>
    </citation>
    <scope>NUCLEOTIDE SEQUENCE</scope>
    <source>
        <strain evidence="3">M133</strain>
    </source>
</reference>
<proteinExistence type="inferred from homology"/>
<dbReference type="SUPFAM" id="SSF54001">
    <property type="entry name" value="Cysteine proteinases"/>
    <property type="match status" value="1"/>
</dbReference>
<dbReference type="PRINTS" id="PR01543">
    <property type="entry name" value="ANATRNSFRASE"/>
</dbReference>
<dbReference type="AlphaFoldDB" id="A0A8A4TFT2"/>
<dbReference type="PANTHER" id="PTHR11786">
    <property type="entry name" value="N-HYDROXYARYLAMINE O-ACETYLTRANSFERASE"/>
    <property type="match status" value="1"/>
</dbReference>
<accession>A0A8A4TFT2</accession>
<dbReference type="Gene3D" id="2.40.128.150">
    <property type="entry name" value="Cysteine proteinases"/>
    <property type="match status" value="1"/>
</dbReference>
<protein>
    <submittedName>
        <fullName evidence="3">Arylamine N-acetyltransferase</fullName>
    </submittedName>
</protein>
<evidence type="ECO:0000313" key="3">
    <source>
        <dbReference type="EMBL" id="QTD48939.1"/>
    </source>
</evidence>
<dbReference type="Pfam" id="PF00797">
    <property type="entry name" value="Acetyltransf_2"/>
    <property type="match status" value="1"/>
</dbReference>
<dbReference type="InterPro" id="IPR038765">
    <property type="entry name" value="Papain-like_cys_pep_sf"/>
</dbReference>
<gene>
    <name evidence="3" type="ORF">J3U87_25425</name>
</gene>
<dbReference type="Gene3D" id="3.30.2140.10">
    <property type="entry name" value="Arylamine N-acetyltransferase"/>
    <property type="match status" value="1"/>
</dbReference>
<dbReference type="GO" id="GO:0016407">
    <property type="term" value="F:acetyltransferase activity"/>
    <property type="evidence" value="ECO:0007669"/>
    <property type="project" value="InterPro"/>
</dbReference>
<dbReference type="EMBL" id="CP071793">
    <property type="protein sequence ID" value="QTD48939.1"/>
    <property type="molecule type" value="Genomic_DNA"/>
</dbReference>
<sequence>MTHAQLDLSAYLERIGYDGPLVPSLATLNGIIAAHTQCIPFENLDVLLGREIALDNASLRKKLIENNRGGYCFEQNGLLISVLEILGFEVAPISARVRIGSERDHIPPRTHLFARVEIEGTSWFADVGVGGLTPTSAIRFVLDVTQSSSHEPRRIVREGDLYFHQVLLDDGWKDVCDFTLEQMPLIDREVANWYTSTHPESHFRDRLLVARATPEGGRVTIQNDIFNMRNAAGVANKQKITSKEDLLQILARHFGLRFDMDIPLTFPNLSW</sequence>
<dbReference type="InterPro" id="IPR001447">
    <property type="entry name" value="Arylamine_N-AcTrfase"/>
</dbReference>
<dbReference type="PANTHER" id="PTHR11786:SF0">
    <property type="entry name" value="ARYLAMINE N-ACETYLTRANSFERASE 4-RELATED"/>
    <property type="match status" value="1"/>
</dbReference>
<evidence type="ECO:0000313" key="4">
    <source>
        <dbReference type="Proteomes" id="UP000663929"/>
    </source>
</evidence>